<dbReference type="EMBL" id="LXQA010048279">
    <property type="protein sequence ID" value="MCI02151.1"/>
    <property type="molecule type" value="Genomic_DNA"/>
</dbReference>
<sequence>CLGSAIQRDEVIERDVNHRIQVEWKNASGVICNINGPLKIQGNFLRTILRSVKYRARCWAVENSWALGLTQPLKLAQVSVENHGWNNGDFNITLSVQDCTSRA</sequence>
<comment type="caution">
    <text evidence="1">The sequence shown here is derived from an EMBL/GenBank/DDBJ whole genome shotgun (WGS) entry which is preliminary data.</text>
</comment>
<protein>
    <submittedName>
        <fullName evidence="1">Reverse transcriptase</fullName>
    </submittedName>
</protein>
<keyword evidence="2" id="KW-1185">Reference proteome</keyword>
<evidence type="ECO:0000313" key="1">
    <source>
        <dbReference type="EMBL" id="MCI02151.1"/>
    </source>
</evidence>
<organism evidence="1 2">
    <name type="scientific">Trifolium medium</name>
    <dbReference type="NCBI Taxonomy" id="97028"/>
    <lineage>
        <taxon>Eukaryota</taxon>
        <taxon>Viridiplantae</taxon>
        <taxon>Streptophyta</taxon>
        <taxon>Embryophyta</taxon>
        <taxon>Tracheophyta</taxon>
        <taxon>Spermatophyta</taxon>
        <taxon>Magnoliopsida</taxon>
        <taxon>eudicotyledons</taxon>
        <taxon>Gunneridae</taxon>
        <taxon>Pentapetalae</taxon>
        <taxon>rosids</taxon>
        <taxon>fabids</taxon>
        <taxon>Fabales</taxon>
        <taxon>Fabaceae</taxon>
        <taxon>Papilionoideae</taxon>
        <taxon>50 kb inversion clade</taxon>
        <taxon>NPAAA clade</taxon>
        <taxon>Hologalegina</taxon>
        <taxon>IRL clade</taxon>
        <taxon>Trifolieae</taxon>
        <taxon>Trifolium</taxon>
    </lineage>
</organism>
<keyword evidence="1" id="KW-0695">RNA-directed DNA polymerase</keyword>
<proteinExistence type="predicted"/>
<dbReference type="Proteomes" id="UP000265520">
    <property type="component" value="Unassembled WGS sequence"/>
</dbReference>
<name>A0A392NQM2_9FABA</name>
<dbReference type="AlphaFoldDB" id="A0A392NQM2"/>
<accession>A0A392NQM2</accession>
<feature type="non-terminal residue" evidence="1">
    <location>
        <position position="1"/>
    </location>
</feature>
<keyword evidence="1" id="KW-0808">Transferase</keyword>
<evidence type="ECO:0000313" key="2">
    <source>
        <dbReference type="Proteomes" id="UP000265520"/>
    </source>
</evidence>
<keyword evidence="1" id="KW-0548">Nucleotidyltransferase</keyword>
<reference evidence="1 2" key="1">
    <citation type="journal article" date="2018" name="Front. Plant Sci.">
        <title>Red Clover (Trifolium pratense) and Zigzag Clover (T. medium) - A Picture of Genomic Similarities and Differences.</title>
        <authorList>
            <person name="Dluhosova J."/>
            <person name="Istvanek J."/>
            <person name="Nedelnik J."/>
            <person name="Repkova J."/>
        </authorList>
    </citation>
    <scope>NUCLEOTIDE SEQUENCE [LARGE SCALE GENOMIC DNA]</scope>
    <source>
        <strain evidence="2">cv. 10/8</strain>
        <tissue evidence="1">Leaf</tissue>
    </source>
</reference>
<dbReference type="GO" id="GO:0003964">
    <property type="term" value="F:RNA-directed DNA polymerase activity"/>
    <property type="evidence" value="ECO:0007669"/>
    <property type="project" value="UniProtKB-KW"/>
</dbReference>